<evidence type="ECO:0000256" key="1">
    <source>
        <dbReference type="ARBA" id="ARBA00004571"/>
    </source>
</evidence>
<dbReference type="Gene3D" id="2.60.40.1120">
    <property type="entry name" value="Carboxypeptidase-like, regulatory domain"/>
    <property type="match status" value="1"/>
</dbReference>
<dbReference type="EMBL" id="JACOOH010000005">
    <property type="protein sequence ID" value="MBC5622042.1"/>
    <property type="molecule type" value="Genomic_DNA"/>
</dbReference>
<dbReference type="NCBIfam" id="TIGR04056">
    <property type="entry name" value="OMP_RagA_SusC"/>
    <property type="match status" value="1"/>
</dbReference>
<evidence type="ECO:0000256" key="3">
    <source>
        <dbReference type="ARBA" id="ARBA00022452"/>
    </source>
</evidence>
<evidence type="ECO:0000256" key="7">
    <source>
        <dbReference type="PROSITE-ProRule" id="PRU01360"/>
    </source>
</evidence>
<dbReference type="InterPro" id="IPR012910">
    <property type="entry name" value="Plug_dom"/>
</dbReference>
<dbReference type="Pfam" id="PF07715">
    <property type="entry name" value="Plug"/>
    <property type="match status" value="1"/>
</dbReference>
<evidence type="ECO:0000259" key="9">
    <source>
        <dbReference type="SMART" id="SM00965"/>
    </source>
</evidence>
<dbReference type="SUPFAM" id="SSF56935">
    <property type="entry name" value="Porins"/>
    <property type="match status" value="1"/>
</dbReference>
<comment type="similarity">
    <text evidence="7">Belongs to the TonB-dependent receptor family.</text>
</comment>
<evidence type="ECO:0000256" key="4">
    <source>
        <dbReference type="ARBA" id="ARBA00022692"/>
    </source>
</evidence>
<keyword evidence="11" id="KW-1185">Reference proteome</keyword>
<feature type="signal peptide" evidence="8">
    <location>
        <begin position="1"/>
        <end position="39"/>
    </location>
</feature>
<dbReference type="InterPro" id="IPR023996">
    <property type="entry name" value="TonB-dep_OMP_SusC/RagA"/>
</dbReference>
<dbReference type="Gene3D" id="2.170.130.10">
    <property type="entry name" value="TonB-dependent receptor, plug domain"/>
    <property type="match status" value="1"/>
</dbReference>
<keyword evidence="8" id="KW-0732">Signal</keyword>
<dbReference type="Gene3D" id="3.55.50.30">
    <property type="match status" value="1"/>
</dbReference>
<dbReference type="InterPro" id="IPR011662">
    <property type="entry name" value="Secretin/TonB_short_N"/>
</dbReference>
<accession>A0ABR7D292</accession>
<name>A0ABR7D292_9BACT</name>
<proteinExistence type="inferred from homology"/>
<evidence type="ECO:0000256" key="6">
    <source>
        <dbReference type="ARBA" id="ARBA00023237"/>
    </source>
</evidence>
<comment type="caution">
    <text evidence="10">The sequence shown here is derived from an EMBL/GenBank/DDBJ whole genome shotgun (WGS) entry which is preliminary data.</text>
</comment>
<dbReference type="NCBIfam" id="TIGR04057">
    <property type="entry name" value="SusC_RagA_signa"/>
    <property type="match status" value="1"/>
</dbReference>
<dbReference type="InterPro" id="IPR023997">
    <property type="entry name" value="TonB-dep_OMP_SusC/RagA_CS"/>
</dbReference>
<evidence type="ECO:0000313" key="11">
    <source>
        <dbReference type="Proteomes" id="UP000646484"/>
    </source>
</evidence>
<evidence type="ECO:0000256" key="2">
    <source>
        <dbReference type="ARBA" id="ARBA00022448"/>
    </source>
</evidence>
<evidence type="ECO:0000256" key="5">
    <source>
        <dbReference type="ARBA" id="ARBA00023136"/>
    </source>
</evidence>
<comment type="subcellular location">
    <subcellularLocation>
        <location evidence="1 7">Cell outer membrane</location>
        <topology evidence="1 7">Multi-pass membrane protein</topology>
    </subcellularLocation>
</comment>
<feature type="domain" description="Secretin/TonB short N-terminal" evidence="9">
    <location>
        <begin position="69"/>
        <end position="122"/>
    </location>
</feature>
<protein>
    <submittedName>
        <fullName evidence="10">SusC/RagA family TonB-linked outer membrane protein</fullName>
    </submittedName>
</protein>
<evidence type="ECO:0000256" key="8">
    <source>
        <dbReference type="SAM" id="SignalP"/>
    </source>
</evidence>
<sequence>MRETRQQLLRNFLGLREKLSKWSVCLLLLCFTGSINLQAQTDNAIKVNLDVQNTSLIKIIENLRVQTRYNFLFNSSELSGYTGITVKLQSVTLKQALDSLLIGRKTGLMYSIEGKTVIIKRAEQEKVKACRISGTVLDKQKQTMPGVTVKVDGMALGTATNNEGKFTLELPMQNGILVFSFVGFETKKVPFTAGKELTVTLEEEVSDLDEVTVIAYGERNKRELISSISSVKAKDLEEIPSASFANLLQGHMAGVEINNVAGSPGGGGTKVNIRGYNSLLIDGVNDGSPLYVIDGIPMQAFTSPVTGTNTLAELDPSTIESVEVLKDAASAAIYGSRASNGVILITTKKGKTGKAKFSANVSYSSSILPETPTQISGHGERLWHILVARNERMAYQDDNGAYIFPNSYEDVFEKEYGAYDFFWNRGIPMRNGEVYRQLQDSINPFYNNSTNWWKYCFRTGKILNANMQASGGSENFKYLVGLGWYNEKGIMLGSDFKRVNFISNMNANLRKNLTLDSRVYMAYTDRSKGAGYTGFGGGTKIEALTVDPMQNSTLLPGKGSSVETETLKRLNGSVESNLSFNIRGSVALAYEIVKGLNLSANVAMDFTQTQKNAFDPSYLSSDNLSVSTGQIEQYMMFQTEELLNYKFDLKKNHHFDLLFGFTYSRWVKNEFSGSGKGSPSNDIHYVLDGFLTIDESTGYPIALQAYRSDSERKMLVSGFGRIAYNYKQKYLTEFTLRKDGSSVFGKDVRWATFPSVAVGWAYSEENFLKDIWWMSYGKLRASWGRSGQQFDEAYLALGTLQIGGSFMGNVGVRPETLSNTRLSWEETDQYDIGLDLDIFDYRLKLKMDYYYKYTKSLLYNVKLPGDVYLLDRQWQNVMEVSNEGLELEALIDILRNSAVKWRAKFNISRNWNRFEKSYTNMDMDGFVIGRSISGIYAYKDEGFVQNEKDIPVYSDQIGNQNPLYFGNRFNPMRVGMRKLKDMDMNGCIDGDDMYYAGSALPVAYGGFANEIKWKGFDLNLLLTYSLGRKMIDMYMKTSLAFDKKFMPILTDYRDKTFWQKPGDETDYPALEASSSEYTGQYGGLIDSRIERVNYMRVKQLTIGYNLPQNIVSKIHLDGIRVFFTGENLLLWTNYSGLDPEIVNPSTGIDNGGNYPLARKLTLGLTVKF</sequence>
<reference evidence="10 11" key="1">
    <citation type="submission" date="2020-08" db="EMBL/GenBank/DDBJ databases">
        <title>Genome public.</title>
        <authorList>
            <person name="Liu C."/>
            <person name="Sun Q."/>
        </authorList>
    </citation>
    <scope>NUCLEOTIDE SEQUENCE [LARGE SCALE GENOMIC DNA]</scope>
    <source>
        <strain evidence="10 11">NSJ-56</strain>
    </source>
</reference>
<evidence type="ECO:0000313" key="10">
    <source>
        <dbReference type="EMBL" id="MBC5622042.1"/>
    </source>
</evidence>
<dbReference type="InterPro" id="IPR037066">
    <property type="entry name" value="Plug_dom_sf"/>
</dbReference>
<dbReference type="InterPro" id="IPR008969">
    <property type="entry name" value="CarboxyPept-like_regulatory"/>
</dbReference>
<dbReference type="PROSITE" id="PS52016">
    <property type="entry name" value="TONB_DEPENDENT_REC_3"/>
    <property type="match status" value="1"/>
</dbReference>
<dbReference type="SUPFAM" id="SSF49464">
    <property type="entry name" value="Carboxypeptidase regulatory domain-like"/>
    <property type="match status" value="1"/>
</dbReference>
<keyword evidence="5 7" id="KW-0472">Membrane</keyword>
<dbReference type="Gene3D" id="2.40.170.20">
    <property type="entry name" value="TonB-dependent receptor, beta-barrel domain"/>
    <property type="match status" value="1"/>
</dbReference>
<organism evidence="10 11">
    <name type="scientific">Butyricimonas hominis</name>
    <dbReference type="NCBI Taxonomy" id="2763032"/>
    <lineage>
        <taxon>Bacteria</taxon>
        <taxon>Pseudomonadati</taxon>
        <taxon>Bacteroidota</taxon>
        <taxon>Bacteroidia</taxon>
        <taxon>Bacteroidales</taxon>
        <taxon>Odoribacteraceae</taxon>
        <taxon>Butyricimonas</taxon>
    </lineage>
</organism>
<dbReference type="Proteomes" id="UP000646484">
    <property type="component" value="Unassembled WGS sequence"/>
</dbReference>
<keyword evidence="2 7" id="KW-0813">Transport</keyword>
<gene>
    <name evidence="10" type="ORF">H8S64_13115</name>
</gene>
<dbReference type="InterPro" id="IPR036942">
    <property type="entry name" value="Beta-barrel_TonB_sf"/>
</dbReference>
<dbReference type="PROSITE" id="PS00018">
    <property type="entry name" value="EF_HAND_1"/>
    <property type="match status" value="1"/>
</dbReference>
<feature type="chain" id="PRO_5045792733" evidence="8">
    <location>
        <begin position="40"/>
        <end position="1168"/>
    </location>
</feature>
<keyword evidence="4 7" id="KW-0812">Transmembrane</keyword>
<dbReference type="SMART" id="SM00965">
    <property type="entry name" value="STN"/>
    <property type="match status" value="1"/>
</dbReference>
<keyword evidence="3 7" id="KW-1134">Transmembrane beta strand</keyword>
<dbReference type="InterPro" id="IPR018247">
    <property type="entry name" value="EF_Hand_1_Ca_BS"/>
</dbReference>
<keyword evidence="6 7" id="KW-0998">Cell outer membrane</keyword>
<dbReference type="RefSeq" id="WP_186976496.1">
    <property type="nucleotide sequence ID" value="NZ_JACOOH010000005.1"/>
</dbReference>
<dbReference type="Pfam" id="PF13715">
    <property type="entry name" value="CarbopepD_reg_2"/>
    <property type="match status" value="1"/>
</dbReference>
<dbReference type="InterPro" id="IPR039426">
    <property type="entry name" value="TonB-dep_rcpt-like"/>
</dbReference>